<comment type="subcellular location">
    <subcellularLocation>
        <location evidence="9">Cell membrane</location>
        <topology evidence="9">Multi-pass membrane protein</topology>
    </subcellularLocation>
</comment>
<comment type="pathway">
    <text evidence="9">Protein modification; lipoprotein biosynthesis (signal peptide cleavage).</text>
</comment>
<feature type="transmembrane region" description="Helical" evidence="9">
    <location>
        <begin position="21"/>
        <end position="42"/>
    </location>
</feature>
<evidence type="ECO:0000256" key="4">
    <source>
        <dbReference type="ARBA" id="ARBA00022692"/>
    </source>
</evidence>
<feature type="transmembrane region" description="Helical" evidence="9">
    <location>
        <begin position="105"/>
        <end position="122"/>
    </location>
</feature>
<feature type="transmembrane region" description="Helical" evidence="9">
    <location>
        <begin position="142"/>
        <end position="162"/>
    </location>
</feature>
<evidence type="ECO:0000256" key="6">
    <source>
        <dbReference type="ARBA" id="ARBA00022801"/>
    </source>
</evidence>
<keyword evidence="5 9" id="KW-0064">Aspartyl protease</keyword>
<feature type="active site" evidence="9">
    <location>
        <position position="146"/>
    </location>
</feature>
<evidence type="ECO:0000313" key="12">
    <source>
        <dbReference type="EMBL" id="PLC11895.1"/>
    </source>
</evidence>
<evidence type="ECO:0000256" key="5">
    <source>
        <dbReference type="ARBA" id="ARBA00022750"/>
    </source>
</evidence>
<evidence type="ECO:0000256" key="9">
    <source>
        <dbReference type="HAMAP-Rule" id="MF_00161"/>
    </source>
</evidence>
<dbReference type="RefSeq" id="WP_047804874.1">
    <property type="nucleotide sequence ID" value="NZ_LOMZ01000001.1"/>
</dbReference>
<name>A0A2N4T0Y6_9MICC</name>
<comment type="similarity">
    <text evidence="1 9 11">Belongs to the peptidase A8 family.</text>
</comment>
<keyword evidence="12" id="KW-0449">Lipoprotein</keyword>
<dbReference type="NCBIfam" id="TIGR00077">
    <property type="entry name" value="lspA"/>
    <property type="match status" value="1"/>
</dbReference>
<dbReference type="InterPro" id="IPR001872">
    <property type="entry name" value="Peptidase_A8"/>
</dbReference>
<keyword evidence="6 9" id="KW-0378">Hydrolase</keyword>
<evidence type="ECO:0000256" key="7">
    <source>
        <dbReference type="ARBA" id="ARBA00022989"/>
    </source>
</evidence>
<comment type="caution">
    <text evidence="12">The sequence shown here is derived from an EMBL/GenBank/DDBJ whole genome shotgun (WGS) entry which is preliminary data.</text>
</comment>
<feature type="transmembrane region" description="Helical" evidence="9">
    <location>
        <begin position="78"/>
        <end position="98"/>
    </location>
</feature>
<dbReference type="PROSITE" id="PS00855">
    <property type="entry name" value="SPASE_II"/>
    <property type="match status" value="1"/>
</dbReference>
<evidence type="ECO:0000256" key="11">
    <source>
        <dbReference type="RuleBase" id="RU004181"/>
    </source>
</evidence>
<evidence type="ECO:0000256" key="10">
    <source>
        <dbReference type="RuleBase" id="RU000594"/>
    </source>
</evidence>
<dbReference type="HAMAP" id="MF_00161">
    <property type="entry name" value="LspA"/>
    <property type="match status" value="1"/>
</dbReference>
<dbReference type="GO" id="GO:0005886">
    <property type="term" value="C:plasma membrane"/>
    <property type="evidence" value="ECO:0007669"/>
    <property type="project" value="UniProtKB-SubCell"/>
</dbReference>
<organism evidence="12 13">
    <name type="scientific">Kocuria flava</name>
    <dbReference type="NCBI Taxonomy" id="446860"/>
    <lineage>
        <taxon>Bacteria</taxon>
        <taxon>Bacillati</taxon>
        <taxon>Actinomycetota</taxon>
        <taxon>Actinomycetes</taxon>
        <taxon>Micrococcales</taxon>
        <taxon>Micrococcaceae</taxon>
        <taxon>Kocuria</taxon>
    </lineage>
</organism>
<dbReference type="PANTHER" id="PTHR33695:SF1">
    <property type="entry name" value="LIPOPROTEIN SIGNAL PEPTIDASE"/>
    <property type="match status" value="1"/>
</dbReference>
<dbReference type="Pfam" id="PF01252">
    <property type="entry name" value="Peptidase_A8"/>
    <property type="match status" value="1"/>
</dbReference>
<accession>A0A2N4T0Y6</accession>
<keyword evidence="8 9" id="KW-0472">Membrane</keyword>
<comment type="catalytic activity">
    <reaction evidence="9 10">
        <text>Release of signal peptides from bacterial membrane prolipoproteins. Hydrolyzes -Xaa-Yaa-Zaa-|-(S,diacylglyceryl)Cys-, in which Xaa is hydrophobic (preferably Leu), and Yaa (Ala or Ser) and Zaa (Gly or Ala) have small, neutral side chains.</text>
        <dbReference type="EC" id="3.4.23.36"/>
    </reaction>
</comment>
<reference evidence="12 13" key="1">
    <citation type="submission" date="2015-12" db="EMBL/GenBank/DDBJ databases">
        <authorList>
            <person name="Shamseldin A."/>
            <person name="Moawad H."/>
            <person name="Abd El-Rahim W.M."/>
            <person name="Sadowsky M.J."/>
        </authorList>
    </citation>
    <scope>NUCLEOTIDE SEQUENCE [LARGE SCALE GENOMIC DNA]</scope>
    <source>
        <strain evidence="12 13">S43</strain>
    </source>
</reference>
<dbReference type="Proteomes" id="UP000234632">
    <property type="component" value="Unassembled WGS sequence"/>
</dbReference>
<evidence type="ECO:0000256" key="8">
    <source>
        <dbReference type="ARBA" id="ARBA00023136"/>
    </source>
</evidence>
<dbReference type="GO" id="GO:0004190">
    <property type="term" value="F:aspartic-type endopeptidase activity"/>
    <property type="evidence" value="ECO:0007669"/>
    <property type="project" value="UniProtKB-UniRule"/>
</dbReference>
<dbReference type="PRINTS" id="PR00781">
    <property type="entry name" value="LIPOSIGPTASE"/>
</dbReference>
<dbReference type="GO" id="GO:0006508">
    <property type="term" value="P:proteolysis"/>
    <property type="evidence" value="ECO:0007669"/>
    <property type="project" value="UniProtKB-KW"/>
</dbReference>
<dbReference type="NCBIfam" id="NF011362">
    <property type="entry name" value="PRK14781.1"/>
    <property type="match status" value="1"/>
</dbReference>
<proteinExistence type="inferred from homology"/>
<comment type="function">
    <text evidence="9 10">This protein specifically catalyzes the removal of signal peptides from prolipoproteins.</text>
</comment>
<dbReference type="UniPathway" id="UPA00665"/>
<keyword evidence="3 9" id="KW-0645">Protease</keyword>
<keyword evidence="7 9" id="KW-1133">Transmembrane helix</keyword>
<protein>
    <recommendedName>
        <fullName evidence="9">Lipoprotein signal peptidase</fullName>
        <ecNumber evidence="9">3.4.23.36</ecNumber>
    </recommendedName>
    <alternativeName>
        <fullName evidence="9">Prolipoprotein signal peptidase</fullName>
    </alternativeName>
    <alternativeName>
        <fullName evidence="9">Signal peptidase II</fullName>
        <shortName evidence="9">SPase II</shortName>
    </alternativeName>
</protein>
<gene>
    <name evidence="9" type="primary">lspA</name>
    <name evidence="12" type="ORF">AUQ48_06160</name>
</gene>
<dbReference type="EMBL" id="LOMZ01000001">
    <property type="protein sequence ID" value="PLC11895.1"/>
    <property type="molecule type" value="Genomic_DNA"/>
</dbReference>
<feature type="active site" evidence="9">
    <location>
        <position position="132"/>
    </location>
</feature>
<sequence length="170" mass="17669">MSDAPPPRTGASSRPETRRRTVVLLVGAAGLAAVDLIVKAVAEARLASGEAVDLGLLMLRLHHNPGVAFSLGAALPSWVVIAATGAIIAGLTWYLLIAVPTLTRLTRVGATLLLGGAIGNFLDRLDGDGVVDYLHTGWFPTFNLADVFVTTGVVALLVGTMVPPRTEDHA</sequence>
<keyword evidence="4 9" id="KW-0812">Transmembrane</keyword>
<evidence type="ECO:0000313" key="13">
    <source>
        <dbReference type="Proteomes" id="UP000234632"/>
    </source>
</evidence>
<evidence type="ECO:0000256" key="2">
    <source>
        <dbReference type="ARBA" id="ARBA00022475"/>
    </source>
</evidence>
<dbReference type="AlphaFoldDB" id="A0A2N4T0Y6"/>
<dbReference type="EC" id="3.4.23.36" evidence="9"/>
<evidence type="ECO:0000256" key="3">
    <source>
        <dbReference type="ARBA" id="ARBA00022670"/>
    </source>
</evidence>
<keyword evidence="2 9" id="KW-1003">Cell membrane</keyword>
<dbReference type="PANTHER" id="PTHR33695">
    <property type="entry name" value="LIPOPROTEIN SIGNAL PEPTIDASE"/>
    <property type="match status" value="1"/>
</dbReference>
<evidence type="ECO:0000256" key="1">
    <source>
        <dbReference type="ARBA" id="ARBA00006139"/>
    </source>
</evidence>